<evidence type="ECO:0000313" key="1">
    <source>
        <dbReference type="EMBL" id="TNM62119.1"/>
    </source>
</evidence>
<dbReference type="AlphaFoldDB" id="A0A5C4XFR3"/>
<proteinExistence type="predicted"/>
<reference evidence="1 2" key="1">
    <citation type="submission" date="2019-06" db="EMBL/GenBank/DDBJ databases">
        <title>The draft genome of Rhizobium smilacinae PTYR-5.</title>
        <authorList>
            <person name="Liu L."/>
            <person name="Li L."/>
            <person name="Zhang X."/>
        </authorList>
    </citation>
    <scope>NUCLEOTIDE SEQUENCE [LARGE SCALE GENOMIC DNA]</scope>
    <source>
        <strain evidence="1 2">PTYR-5</strain>
    </source>
</reference>
<dbReference type="InterPro" id="IPR015946">
    <property type="entry name" value="KH_dom-like_a/b"/>
</dbReference>
<dbReference type="SUPFAM" id="SSF82784">
    <property type="entry name" value="OsmC-like"/>
    <property type="match status" value="1"/>
</dbReference>
<name>A0A5C4XFR3_9HYPH</name>
<accession>A0A5C4XFR3</accession>
<dbReference type="InterPro" id="IPR003718">
    <property type="entry name" value="OsmC/Ohr_fam"/>
</dbReference>
<protein>
    <submittedName>
        <fullName evidence="1">OsmC family protein</fullName>
    </submittedName>
</protein>
<dbReference type="Gene3D" id="3.30.300.20">
    <property type="match status" value="1"/>
</dbReference>
<dbReference type="Proteomes" id="UP000311605">
    <property type="component" value="Unassembled WGS sequence"/>
</dbReference>
<dbReference type="InterPro" id="IPR036102">
    <property type="entry name" value="OsmC/Ohrsf"/>
</dbReference>
<organism evidence="1 2">
    <name type="scientific">Aliirhizobium smilacinae</name>
    <dbReference type="NCBI Taxonomy" id="1395944"/>
    <lineage>
        <taxon>Bacteria</taxon>
        <taxon>Pseudomonadati</taxon>
        <taxon>Pseudomonadota</taxon>
        <taxon>Alphaproteobacteria</taxon>
        <taxon>Hyphomicrobiales</taxon>
        <taxon>Rhizobiaceae</taxon>
        <taxon>Aliirhizobium</taxon>
    </lineage>
</organism>
<keyword evidence="2" id="KW-1185">Reference proteome</keyword>
<sequence length="140" mass="14957">MVDLKIKKRPIGAVAEVARNGHPEVTSRTGGRIGVVTGASEEGFNPLDLMFASLSACLVLSARIAASKLALLDRFDGASAEVTGEKSAEEPYRVERFIVKIRIDGNLSEGERHQIVHMAEEICTVSNTLKTPPAISLSIG</sequence>
<dbReference type="RefSeq" id="WP_139677748.1">
    <property type="nucleotide sequence ID" value="NZ_VDMN01000004.1"/>
</dbReference>
<dbReference type="OrthoDB" id="8277427at2"/>
<gene>
    <name evidence="1" type="ORF">FHP24_18665</name>
</gene>
<evidence type="ECO:0000313" key="2">
    <source>
        <dbReference type="Proteomes" id="UP000311605"/>
    </source>
</evidence>
<dbReference type="EMBL" id="VDMN01000004">
    <property type="protein sequence ID" value="TNM62119.1"/>
    <property type="molecule type" value="Genomic_DNA"/>
</dbReference>
<dbReference type="Pfam" id="PF02566">
    <property type="entry name" value="OsmC"/>
    <property type="match status" value="1"/>
</dbReference>
<comment type="caution">
    <text evidence="1">The sequence shown here is derived from an EMBL/GenBank/DDBJ whole genome shotgun (WGS) entry which is preliminary data.</text>
</comment>